<keyword evidence="2" id="KW-0472">Membrane</keyword>
<dbReference type="PRINTS" id="PR01171">
    <property type="entry name" value="BCTLIPOCALIN"/>
</dbReference>
<evidence type="ECO:0000256" key="2">
    <source>
        <dbReference type="PIRNR" id="PIRNR036893"/>
    </source>
</evidence>
<keyword evidence="2" id="KW-0446">Lipid-binding</keyword>
<accession>A0ABY4E7B3</accession>
<dbReference type="PROSITE" id="PS00213">
    <property type="entry name" value="LIPOCALIN"/>
    <property type="match status" value="1"/>
</dbReference>
<gene>
    <name evidence="4" type="ORF">LVJ81_08375</name>
</gene>
<proteinExistence type="inferred from homology"/>
<name>A0ABY4E7B3_VITST</name>
<reference evidence="4" key="1">
    <citation type="submission" date="2021-12" db="EMBL/GenBank/DDBJ databases">
        <authorList>
            <person name="Veyrier F.J."/>
        </authorList>
    </citation>
    <scope>NUCLEOTIDE SEQUENCE</scope>
    <source>
        <strain evidence="4">SAG 1488-6</strain>
    </source>
</reference>
<sequence length="181" mass="20941">MKLPTFILIATVAFIGLSACQSTQTNTQKTDFKTLAVEDFDVQRYMGKWYEVARFDFKWQKNLKNVTADYTLQNDGRIQVDNQGSDITTLERKQSIGKAKSNGNANNGALKVSFFGPFYSEYNVVQLDPDYRYALIFGENNDYMWLLSREKTMPDSVKQKYLNFAQQSGYDLNRLVWTQQD</sequence>
<dbReference type="CDD" id="cd19438">
    <property type="entry name" value="lipocalin_Blc-like"/>
    <property type="match status" value="1"/>
</dbReference>
<dbReference type="PANTHER" id="PTHR10612">
    <property type="entry name" value="APOLIPOPROTEIN D"/>
    <property type="match status" value="1"/>
</dbReference>
<comment type="subunit">
    <text evidence="2">Homodimer.</text>
</comment>
<keyword evidence="2" id="KW-0449">Lipoprotein</keyword>
<dbReference type="SUPFAM" id="SSF50814">
    <property type="entry name" value="Lipocalins"/>
    <property type="match status" value="1"/>
</dbReference>
<protein>
    <recommendedName>
        <fullName evidence="2">Outer membrane lipoprotein Blc</fullName>
    </recommendedName>
</protein>
<dbReference type="InterPro" id="IPR022272">
    <property type="entry name" value="Lipocalin_CS"/>
</dbReference>
<evidence type="ECO:0000256" key="1">
    <source>
        <dbReference type="ARBA" id="ARBA00006889"/>
    </source>
</evidence>
<dbReference type="RefSeq" id="WP_019958372.1">
    <property type="nucleotide sequence ID" value="NZ_CP091512.1"/>
</dbReference>
<feature type="domain" description="Lipocalin/cytosolic fatty-acid binding" evidence="3">
    <location>
        <begin position="40"/>
        <end position="180"/>
    </location>
</feature>
<keyword evidence="2" id="KW-0998">Cell outer membrane</keyword>
<comment type="similarity">
    <text evidence="1 2">Belongs to the calycin superfamily. Lipocalin family.</text>
</comment>
<dbReference type="InterPro" id="IPR022271">
    <property type="entry name" value="Lipocalin_ApoD"/>
</dbReference>
<comment type="function">
    <text evidence="2">Involved in the storage or transport of lipids necessary for membrane maintenance under stressful conditions. Displays a binding preference for lysophospholipids.</text>
</comment>
<dbReference type="InterPro" id="IPR002446">
    <property type="entry name" value="Lipocalin_bac"/>
</dbReference>
<dbReference type="PROSITE" id="PS51257">
    <property type="entry name" value="PROKAR_LIPOPROTEIN"/>
    <property type="match status" value="1"/>
</dbReference>
<dbReference type="PIRSF" id="PIRSF036893">
    <property type="entry name" value="Lipocalin_ApoD"/>
    <property type="match status" value="1"/>
</dbReference>
<dbReference type="InterPro" id="IPR000566">
    <property type="entry name" value="Lipocln_cytosolic_FA-bd_dom"/>
</dbReference>
<dbReference type="InterPro" id="IPR047202">
    <property type="entry name" value="Lipocalin_Blc-like_dom"/>
</dbReference>
<comment type="subcellular location">
    <subcellularLocation>
        <location evidence="2">Cell outer membrane</location>
    </subcellularLocation>
</comment>
<dbReference type="EMBL" id="CP091512">
    <property type="protein sequence ID" value="UOO91657.1"/>
    <property type="molecule type" value="Genomic_DNA"/>
</dbReference>
<reference evidence="4" key="2">
    <citation type="journal article" date="2022" name="Res Sq">
        <title>Evolution of multicellular longitudinally dividing oral cavity symbionts (Neisseriaceae).</title>
        <authorList>
            <person name="Nyongesa S."/>
            <person name="Weber P."/>
            <person name="Bernet E."/>
            <person name="Pullido F."/>
            <person name="Nieckarz M."/>
            <person name="Delaby M."/>
            <person name="Nieves C."/>
            <person name="Viehboeck T."/>
            <person name="Krause N."/>
            <person name="Rivera-Millot A."/>
            <person name="Nakamura A."/>
            <person name="Vischer N."/>
            <person name="VanNieuwenhze M."/>
            <person name="Brun Y."/>
            <person name="Cava F."/>
            <person name="Bulgheresi S."/>
            <person name="Veyrier F."/>
        </authorList>
    </citation>
    <scope>NUCLEOTIDE SEQUENCE</scope>
    <source>
        <strain evidence="4">SAG 1488-6</strain>
    </source>
</reference>
<dbReference type="Pfam" id="PF08212">
    <property type="entry name" value="Lipocalin_2"/>
    <property type="match status" value="1"/>
</dbReference>
<dbReference type="InterPro" id="IPR012674">
    <property type="entry name" value="Calycin"/>
</dbReference>
<evidence type="ECO:0000259" key="3">
    <source>
        <dbReference type="Pfam" id="PF08212"/>
    </source>
</evidence>
<organism evidence="4 5">
    <name type="scientific">Vitreoscilla stercoraria</name>
    <dbReference type="NCBI Taxonomy" id="61"/>
    <lineage>
        <taxon>Bacteria</taxon>
        <taxon>Pseudomonadati</taxon>
        <taxon>Pseudomonadota</taxon>
        <taxon>Betaproteobacteria</taxon>
        <taxon>Neisseriales</taxon>
        <taxon>Neisseriaceae</taxon>
        <taxon>Vitreoscilla</taxon>
    </lineage>
</organism>
<dbReference type="PANTHER" id="PTHR10612:SF34">
    <property type="entry name" value="APOLIPOPROTEIN D"/>
    <property type="match status" value="1"/>
</dbReference>
<keyword evidence="5" id="KW-1185">Reference proteome</keyword>
<evidence type="ECO:0000313" key="4">
    <source>
        <dbReference type="EMBL" id="UOO91657.1"/>
    </source>
</evidence>
<dbReference type="Gene3D" id="2.40.128.20">
    <property type="match status" value="1"/>
</dbReference>
<evidence type="ECO:0000313" key="5">
    <source>
        <dbReference type="Proteomes" id="UP000832034"/>
    </source>
</evidence>
<dbReference type="Proteomes" id="UP000832034">
    <property type="component" value="Chromosome"/>
</dbReference>